<accession>A0A0R2FXM8</accession>
<dbReference type="AlphaFoldDB" id="A0A0R2FXM8"/>
<protein>
    <submittedName>
        <fullName evidence="3">Uncharacterized protein</fullName>
    </submittedName>
</protein>
<keyword evidence="1" id="KW-0472">Membrane</keyword>
<dbReference type="EMBL" id="JQAZ01000002">
    <property type="protein sequence ID" value="KRN32888.1"/>
    <property type="molecule type" value="Genomic_DNA"/>
</dbReference>
<dbReference type="OrthoDB" id="2283215at2"/>
<gene>
    <name evidence="2" type="ORF">IV38_GL000906</name>
    <name evidence="3" type="ORF">IV40_GL000948</name>
</gene>
<keyword evidence="4" id="KW-1185">Reference proteome</keyword>
<evidence type="ECO:0000313" key="2">
    <source>
        <dbReference type="EMBL" id="KRN28702.1"/>
    </source>
</evidence>
<sequence length="217" mass="24447">MIKKIRQYIRASSVYRYLENKTDRVILFSSLTTVIALILALIKLGLGMILDSAWLLGFGSYYLMLVLGKVWLTYRYTKIRKDETQAFDQSEYFWGGILFSLLGLIFAVFCLFMAFHGLNQHFAKLVTYLIALIGFVKIISASISLVRGRRLHNPLVNLLKSFNVANGAVALVLTQYAILMMKGAPYANYSTGLFGCGIGLLIVLIGLGFIWHGWRVN</sequence>
<dbReference type="EMBL" id="JQAT01000002">
    <property type="protein sequence ID" value="KRN28702.1"/>
    <property type="molecule type" value="Genomic_DNA"/>
</dbReference>
<feature type="transmembrane region" description="Helical" evidence="1">
    <location>
        <begin position="191"/>
        <end position="211"/>
    </location>
</feature>
<evidence type="ECO:0000256" key="1">
    <source>
        <dbReference type="SAM" id="Phobius"/>
    </source>
</evidence>
<name>A0A0R2FXM8_9LACO</name>
<feature type="transmembrane region" description="Helical" evidence="1">
    <location>
        <begin position="92"/>
        <end position="114"/>
    </location>
</feature>
<evidence type="ECO:0000313" key="3">
    <source>
        <dbReference type="EMBL" id="KRN32888.1"/>
    </source>
</evidence>
<comment type="caution">
    <text evidence="3">The sequence shown here is derived from an EMBL/GenBank/DDBJ whole genome shotgun (WGS) entry which is preliminary data.</text>
</comment>
<keyword evidence="1" id="KW-1133">Transmembrane helix</keyword>
<feature type="transmembrane region" description="Helical" evidence="1">
    <location>
        <begin position="158"/>
        <end position="179"/>
    </location>
</feature>
<feature type="transmembrane region" description="Helical" evidence="1">
    <location>
        <begin position="126"/>
        <end position="146"/>
    </location>
</feature>
<dbReference type="STRING" id="81857.IV38_GL000906"/>
<evidence type="ECO:0000313" key="5">
    <source>
        <dbReference type="Proteomes" id="UP000051751"/>
    </source>
</evidence>
<dbReference type="RefSeq" id="WP_057769120.1">
    <property type="nucleotide sequence ID" value="NZ_JQAT01000002.1"/>
</dbReference>
<reference evidence="4 5" key="1">
    <citation type="journal article" date="2015" name="Genome Announc.">
        <title>Expanding the biotechnology potential of lactobacilli through comparative genomics of 213 strains and associated genera.</title>
        <authorList>
            <person name="Sun Z."/>
            <person name="Harris H.M."/>
            <person name="McCann A."/>
            <person name="Guo C."/>
            <person name="Argimon S."/>
            <person name="Zhang W."/>
            <person name="Yang X."/>
            <person name="Jeffery I.B."/>
            <person name="Cooney J.C."/>
            <person name="Kagawa T.F."/>
            <person name="Liu W."/>
            <person name="Song Y."/>
            <person name="Salvetti E."/>
            <person name="Wrobel A."/>
            <person name="Rasinkangas P."/>
            <person name="Parkhill J."/>
            <person name="Rea M.C."/>
            <person name="O'Sullivan O."/>
            <person name="Ritari J."/>
            <person name="Douillard F.P."/>
            <person name="Paul Ross R."/>
            <person name="Yang R."/>
            <person name="Briner A.E."/>
            <person name="Felis G.E."/>
            <person name="de Vos W.M."/>
            <person name="Barrangou R."/>
            <person name="Klaenhammer T.R."/>
            <person name="Caufield P.W."/>
            <person name="Cui Y."/>
            <person name="Zhang H."/>
            <person name="O'Toole P.W."/>
        </authorList>
    </citation>
    <scope>NUCLEOTIDE SEQUENCE [LARGE SCALE GENOMIC DNA]</scope>
    <source>
        <strain evidence="2 5">ATCC BAA-66</strain>
        <strain evidence="3 4">DSM 13344</strain>
    </source>
</reference>
<dbReference type="PATRIC" id="fig|81857.3.peg.909"/>
<dbReference type="Proteomes" id="UP000051751">
    <property type="component" value="Unassembled WGS sequence"/>
</dbReference>
<keyword evidence="1" id="KW-0812">Transmembrane</keyword>
<organism evidence="3 4">
    <name type="scientific">Lactobacillus selangorensis</name>
    <dbReference type="NCBI Taxonomy" id="81857"/>
    <lineage>
        <taxon>Bacteria</taxon>
        <taxon>Bacillati</taxon>
        <taxon>Bacillota</taxon>
        <taxon>Bacilli</taxon>
        <taxon>Lactobacillales</taxon>
        <taxon>Lactobacillaceae</taxon>
        <taxon>Lactobacillus</taxon>
    </lineage>
</organism>
<feature type="transmembrane region" description="Helical" evidence="1">
    <location>
        <begin position="25"/>
        <end position="46"/>
    </location>
</feature>
<feature type="transmembrane region" description="Helical" evidence="1">
    <location>
        <begin position="52"/>
        <end position="72"/>
    </location>
</feature>
<dbReference type="Proteomes" id="UP000051645">
    <property type="component" value="Unassembled WGS sequence"/>
</dbReference>
<proteinExistence type="predicted"/>
<evidence type="ECO:0000313" key="4">
    <source>
        <dbReference type="Proteomes" id="UP000051645"/>
    </source>
</evidence>